<evidence type="ECO:0000313" key="1">
    <source>
        <dbReference type="EMBL" id="UPK96118.1"/>
    </source>
</evidence>
<dbReference type="Proteomes" id="UP000830768">
    <property type="component" value="Chromosome 6"/>
</dbReference>
<dbReference type="EMBL" id="CP090035">
    <property type="protein sequence ID" value="UPK96118.1"/>
    <property type="molecule type" value="Genomic_DNA"/>
</dbReference>
<keyword evidence="2" id="KW-1185">Reference proteome</keyword>
<name>A0ACD3Z4W5_FUSSC</name>
<reference evidence="1" key="1">
    <citation type="submission" date="2021-11" db="EMBL/GenBank/DDBJ databases">
        <title>Fusarium solani-melongenae Genome sequencing and assembly.</title>
        <authorList>
            <person name="Xie S."/>
            <person name="Huang L."/>
            <person name="Zhang X."/>
        </authorList>
    </citation>
    <scope>NUCLEOTIDE SEQUENCE</scope>
    <source>
        <strain evidence="1">CRI 24-3</strain>
    </source>
</reference>
<organism evidence="1 2">
    <name type="scientific">Fusarium solani subsp. cucurbitae</name>
    <name type="common">Neocosmosporum cucurbitae</name>
    <dbReference type="NCBI Taxonomy" id="2747967"/>
    <lineage>
        <taxon>Eukaryota</taxon>
        <taxon>Fungi</taxon>
        <taxon>Dikarya</taxon>
        <taxon>Ascomycota</taxon>
        <taxon>Pezizomycotina</taxon>
        <taxon>Sordariomycetes</taxon>
        <taxon>Hypocreomycetidae</taxon>
        <taxon>Hypocreales</taxon>
        <taxon>Nectriaceae</taxon>
        <taxon>Fusarium</taxon>
        <taxon>Fusarium solani species complex</taxon>
    </lineage>
</organism>
<evidence type="ECO:0000313" key="2">
    <source>
        <dbReference type="Proteomes" id="UP000830768"/>
    </source>
</evidence>
<sequence>MDAPTDSSQPSQRQTLGLTFAESRAPETPILGPEGLTKNEALSLVDLARYWARIGKTEFSFQEHPSTSECLPIFLKAVFDEWDSTEGAPSVPRKLENRKEEDKGLIVGTWEEDLPPSLVETDDAEAPQKKKPSARKRGADAWLTLVLDENSAYDYGFLDESSRISIGRHNHPRSLCGAAELPKLLLDDDDSFDPYFRTME</sequence>
<accession>A0ACD3Z4W5</accession>
<protein>
    <submittedName>
        <fullName evidence="1">Uncharacterized protein</fullName>
    </submittedName>
</protein>
<proteinExistence type="predicted"/>
<gene>
    <name evidence="1" type="ORF">LCI18_007053</name>
</gene>